<dbReference type="Proteomes" id="UP000785679">
    <property type="component" value="Unassembled WGS sequence"/>
</dbReference>
<name>A0A8J8P7Q6_HALGN</name>
<protein>
    <submittedName>
        <fullName evidence="2">Uncharacterized protein</fullName>
    </submittedName>
</protein>
<dbReference type="EMBL" id="RRYP01000487">
    <property type="protein sequence ID" value="TNV87355.1"/>
    <property type="molecule type" value="Genomic_DNA"/>
</dbReference>
<feature type="region of interest" description="Disordered" evidence="1">
    <location>
        <begin position="1"/>
        <end position="21"/>
    </location>
</feature>
<proteinExistence type="predicted"/>
<evidence type="ECO:0000313" key="2">
    <source>
        <dbReference type="EMBL" id="TNV87355.1"/>
    </source>
</evidence>
<dbReference type="AlphaFoldDB" id="A0A8J8P7Q6"/>
<feature type="region of interest" description="Disordered" evidence="1">
    <location>
        <begin position="194"/>
        <end position="255"/>
    </location>
</feature>
<comment type="caution">
    <text evidence="2">The sequence shown here is derived from an EMBL/GenBank/DDBJ whole genome shotgun (WGS) entry which is preliminary data.</text>
</comment>
<keyword evidence="3" id="KW-1185">Reference proteome</keyword>
<evidence type="ECO:0000313" key="3">
    <source>
        <dbReference type="Proteomes" id="UP000785679"/>
    </source>
</evidence>
<reference evidence="2" key="1">
    <citation type="submission" date="2019-06" db="EMBL/GenBank/DDBJ databases">
        <authorList>
            <person name="Zheng W."/>
        </authorList>
    </citation>
    <scope>NUCLEOTIDE SEQUENCE</scope>
    <source>
        <strain evidence="2">QDHG01</strain>
    </source>
</reference>
<gene>
    <name evidence="2" type="ORF">FGO68_gene3247</name>
</gene>
<evidence type="ECO:0000256" key="1">
    <source>
        <dbReference type="SAM" id="MobiDB-lite"/>
    </source>
</evidence>
<feature type="compositionally biased region" description="Polar residues" evidence="1">
    <location>
        <begin position="225"/>
        <end position="240"/>
    </location>
</feature>
<accession>A0A8J8P7Q6</accession>
<sequence length="255" mass="28531">MTLLGKSQLRANRGGQPEQRLMPNSSILSVMAGGGIPRSHTANQTKGFTMRVGGRKTIAPIQQLIMNHTRQNALKGQSRNIQQHFGLPEYNTTAGIAAHRHEASAESLLMMAKRQSNRARQLKESDMKQSTLYSSDMMNQSLSPSQYYAPLENTTKGLLNKNRLMFHEEQSQEYSTQRAVRGVRQSFNHKTADKLQGNKTGRTMTSHKVRGPLKAHIVEPKDPSFQRSQSPINQSKTLRASTKLDKLNSHTLSPN</sequence>
<organism evidence="2 3">
    <name type="scientific">Halteria grandinella</name>
    <dbReference type="NCBI Taxonomy" id="5974"/>
    <lineage>
        <taxon>Eukaryota</taxon>
        <taxon>Sar</taxon>
        <taxon>Alveolata</taxon>
        <taxon>Ciliophora</taxon>
        <taxon>Intramacronucleata</taxon>
        <taxon>Spirotrichea</taxon>
        <taxon>Stichotrichia</taxon>
        <taxon>Sporadotrichida</taxon>
        <taxon>Halteriidae</taxon>
        <taxon>Halteria</taxon>
    </lineage>
</organism>